<dbReference type="Proteomes" id="UP000693946">
    <property type="component" value="Linkage Group LG11"/>
</dbReference>
<keyword evidence="2" id="KW-1185">Reference proteome</keyword>
<evidence type="ECO:0000313" key="1">
    <source>
        <dbReference type="EMBL" id="KAG7519259.1"/>
    </source>
</evidence>
<organism evidence="1 2">
    <name type="scientific">Solea senegalensis</name>
    <name type="common">Senegalese sole</name>
    <dbReference type="NCBI Taxonomy" id="28829"/>
    <lineage>
        <taxon>Eukaryota</taxon>
        <taxon>Metazoa</taxon>
        <taxon>Chordata</taxon>
        <taxon>Craniata</taxon>
        <taxon>Vertebrata</taxon>
        <taxon>Euteleostomi</taxon>
        <taxon>Actinopterygii</taxon>
        <taxon>Neopterygii</taxon>
        <taxon>Teleostei</taxon>
        <taxon>Neoteleostei</taxon>
        <taxon>Acanthomorphata</taxon>
        <taxon>Carangaria</taxon>
        <taxon>Pleuronectiformes</taxon>
        <taxon>Pleuronectoidei</taxon>
        <taxon>Soleidae</taxon>
        <taxon>Solea</taxon>
    </lineage>
</organism>
<gene>
    <name evidence="1" type="ORF">JOB18_005016</name>
</gene>
<reference evidence="1 2" key="1">
    <citation type="journal article" date="2021" name="Sci. Rep.">
        <title>Chromosome anchoring in Senegalese sole (Solea senegalensis) reveals sex-associated markers and genome rearrangements in flatfish.</title>
        <authorList>
            <person name="Guerrero-Cozar I."/>
            <person name="Gomez-Garrido J."/>
            <person name="Berbel C."/>
            <person name="Martinez-Blanch J.F."/>
            <person name="Alioto T."/>
            <person name="Claros M.G."/>
            <person name="Gagnaire P.A."/>
            <person name="Manchado M."/>
        </authorList>
    </citation>
    <scope>NUCLEOTIDE SEQUENCE [LARGE SCALE GENOMIC DNA]</scope>
    <source>
        <strain evidence="1">Sse05_10M</strain>
    </source>
</reference>
<protein>
    <submittedName>
        <fullName evidence="1">Uncharacterized protein</fullName>
    </submittedName>
</protein>
<name>A0AAV6SQA9_SOLSE</name>
<proteinExistence type="predicted"/>
<accession>A0AAV6SQA9</accession>
<dbReference type="AlphaFoldDB" id="A0AAV6SQA9"/>
<sequence>MPSGKAALIFCWMESFIPFTIPFSIGERHISHATSPQCSAAVRQQIMNIAERLPPVVSLSMVLTSSSQTAVEHLFVHSIIVCGQVEKLEEEEPSALTEQQAAFTTVGANSFPVHVLHHQLSKLSILKPLKCIPKALITAPAFGGLILFDLEDGVIHYTQQHRIAKVQ</sequence>
<dbReference type="EMBL" id="JAGKHQ010000003">
    <property type="protein sequence ID" value="KAG7519259.1"/>
    <property type="molecule type" value="Genomic_DNA"/>
</dbReference>
<evidence type="ECO:0000313" key="2">
    <source>
        <dbReference type="Proteomes" id="UP000693946"/>
    </source>
</evidence>
<comment type="caution">
    <text evidence="1">The sequence shown here is derived from an EMBL/GenBank/DDBJ whole genome shotgun (WGS) entry which is preliminary data.</text>
</comment>